<dbReference type="STRING" id="301148.B4135_2851"/>
<dbReference type="AlphaFoldDB" id="A0A150LQ54"/>
<keyword evidence="3 9" id="KW-0963">Cytoplasm</keyword>
<evidence type="ECO:0000256" key="4">
    <source>
        <dbReference type="ARBA" id="ARBA00022603"/>
    </source>
</evidence>
<evidence type="ECO:0000313" key="13">
    <source>
        <dbReference type="Proteomes" id="UP000075683"/>
    </source>
</evidence>
<dbReference type="InterPro" id="IPR001497">
    <property type="entry name" value="MethylDNA_cys_MeTrfase_AS"/>
</dbReference>
<dbReference type="GO" id="GO:0032259">
    <property type="term" value="P:methylation"/>
    <property type="evidence" value="ECO:0007669"/>
    <property type="project" value="UniProtKB-KW"/>
</dbReference>
<dbReference type="PANTHER" id="PTHR10815">
    <property type="entry name" value="METHYLATED-DNA--PROTEIN-CYSTEINE METHYLTRANSFERASE"/>
    <property type="match status" value="1"/>
</dbReference>
<dbReference type="PANTHER" id="PTHR10815:SF5">
    <property type="entry name" value="METHYLATED-DNA--PROTEIN-CYSTEINE METHYLTRANSFERASE"/>
    <property type="match status" value="1"/>
</dbReference>
<dbReference type="EMBL" id="LQYT01000073">
    <property type="protein sequence ID" value="KYD14424.1"/>
    <property type="molecule type" value="Genomic_DNA"/>
</dbReference>
<dbReference type="GO" id="GO:0005737">
    <property type="term" value="C:cytoplasm"/>
    <property type="evidence" value="ECO:0007669"/>
    <property type="project" value="UniProtKB-SubCell"/>
</dbReference>
<dbReference type="InterPro" id="IPR036217">
    <property type="entry name" value="MethylDNA_cys_MeTrfase_DNAb"/>
</dbReference>
<dbReference type="OrthoDB" id="9802228at2"/>
<dbReference type="RefSeq" id="WP_061569399.1">
    <property type="nucleotide sequence ID" value="NZ_LQYT01000073.1"/>
</dbReference>
<dbReference type="PROSITE" id="PS00374">
    <property type="entry name" value="MGMT"/>
    <property type="match status" value="1"/>
</dbReference>
<keyword evidence="6 9" id="KW-0227">DNA damage</keyword>
<feature type="domain" description="Methylated-DNA-[protein]-cysteine S-methyltransferase DNA binding" evidence="10">
    <location>
        <begin position="79"/>
        <end position="158"/>
    </location>
</feature>
<dbReference type="NCBIfam" id="TIGR00589">
    <property type="entry name" value="ogt"/>
    <property type="match status" value="1"/>
</dbReference>
<proteinExistence type="inferred from homology"/>
<dbReference type="InterPro" id="IPR036388">
    <property type="entry name" value="WH-like_DNA-bd_sf"/>
</dbReference>
<organism evidence="12 13">
    <name type="scientific">Caldibacillus debilis</name>
    <dbReference type="NCBI Taxonomy" id="301148"/>
    <lineage>
        <taxon>Bacteria</taxon>
        <taxon>Bacillati</taxon>
        <taxon>Bacillota</taxon>
        <taxon>Bacilli</taxon>
        <taxon>Bacillales</taxon>
        <taxon>Bacillaceae</taxon>
        <taxon>Caldibacillus</taxon>
    </lineage>
</organism>
<dbReference type="InterPro" id="IPR036631">
    <property type="entry name" value="MGMT_N_sf"/>
</dbReference>
<evidence type="ECO:0000313" key="12">
    <source>
        <dbReference type="EMBL" id="KYD14424.1"/>
    </source>
</evidence>
<evidence type="ECO:0000256" key="2">
    <source>
        <dbReference type="ARBA" id="ARBA00008711"/>
    </source>
</evidence>
<comment type="catalytic activity">
    <reaction evidence="8 9">
        <text>a 6-O-methyl-2'-deoxyguanosine in DNA + L-cysteinyl-[protein] = S-methyl-L-cysteinyl-[protein] + a 2'-deoxyguanosine in DNA</text>
        <dbReference type="Rhea" id="RHEA:24000"/>
        <dbReference type="Rhea" id="RHEA-COMP:10131"/>
        <dbReference type="Rhea" id="RHEA-COMP:10132"/>
        <dbReference type="Rhea" id="RHEA-COMP:11367"/>
        <dbReference type="Rhea" id="RHEA-COMP:11368"/>
        <dbReference type="ChEBI" id="CHEBI:29950"/>
        <dbReference type="ChEBI" id="CHEBI:82612"/>
        <dbReference type="ChEBI" id="CHEBI:85445"/>
        <dbReference type="ChEBI" id="CHEBI:85448"/>
        <dbReference type="EC" id="2.1.1.63"/>
    </reaction>
</comment>
<dbReference type="GO" id="GO:0003908">
    <property type="term" value="F:methylated-DNA-[protein]-cysteine S-methyltransferase activity"/>
    <property type="evidence" value="ECO:0007669"/>
    <property type="project" value="UniProtKB-UniRule"/>
</dbReference>
<dbReference type="SUPFAM" id="SSF46767">
    <property type="entry name" value="Methylated DNA-protein cysteine methyltransferase, C-terminal domain"/>
    <property type="match status" value="1"/>
</dbReference>
<comment type="miscellaneous">
    <text evidence="9">This enzyme catalyzes only one turnover and therefore is not strictly catalytic. According to one definition, an enzyme is a biocatalyst that acts repeatedly and over many reaction cycles.</text>
</comment>
<feature type="domain" description="Methylguanine DNA methyltransferase ribonuclease-like" evidence="11">
    <location>
        <begin position="7"/>
        <end position="73"/>
    </location>
</feature>
<comment type="function">
    <text evidence="9">Involved in the cellular defense against the biological effects of O6-methylguanine (O6-MeG) and O4-methylthymine (O4-MeT) in DNA. Repairs the methylated nucleobase in DNA by stoichiometrically transferring the methyl group to a cysteine residue in the enzyme. This is a suicide reaction: the enzyme is irreversibly inactivated.</text>
</comment>
<keyword evidence="7 9" id="KW-0234">DNA repair</keyword>
<comment type="subcellular location">
    <subcellularLocation>
        <location evidence="9">Cytoplasm</location>
    </subcellularLocation>
</comment>
<dbReference type="CDD" id="cd06445">
    <property type="entry name" value="ATase"/>
    <property type="match status" value="1"/>
</dbReference>
<dbReference type="HAMAP" id="MF_00772">
    <property type="entry name" value="OGT"/>
    <property type="match status" value="1"/>
</dbReference>
<dbReference type="Pfam" id="PF01035">
    <property type="entry name" value="DNA_binding_1"/>
    <property type="match status" value="1"/>
</dbReference>
<feature type="active site" description="Nucleophile; methyl group acceptor" evidence="9">
    <location>
        <position position="129"/>
    </location>
</feature>
<dbReference type="EC" id="2.1.1.63" evidence="9"/>
<dbReference type="InterPro" id="IPR008332">
    <property type="entry name" value="MethylG_MeTrfase_N"/>
</dbReference>
<dbReference type="InterPro" id="IPR014048">
    <property type="entry name" value="MethylDNA_cys_MeTrfase_DNA-bd"/>
</dbReference>
<evidence type="ECO:0000256" key="7">
    <source>
        <dbReference type="ARBA" id="ARBA00023204"/>
    </source>
</evidence>
<keyword evidence="4 9" id="KW-0489">Methyltransferase</keyword>
<dbReference type="InterPro" id="IPR023546">
    <property type="entry name" value="MGMT"/>
</dbReference>
<evidence type="ECO:0000259" key="11">
    <source>
        <dbReference type="Pfam" id="PF02870"/>
    </source>
</evidence>
<comment type="similarity">
    <text evidence="2 9">Belongs to the MGMT family.</text>
</comment>
<dbReference type="PATRIC" id="fig|301148.3.peg.360"/>
<dbReference type="GO" id="GO:0006307">
    <property type="term" value="P:DNA alkylation repair"/>
    <property type="evidence" value="ECO:0007669"/>
    <property type="project" value="UniProtKB-UniRule"/>
</dbReference>
<sequence>MIEYVRIPSPVGSLTVFAKNGNLVRLSIDGDGFQPPNFRELVFNPENPLLKEAERQLKEYFSGKRQVFRLPLQMEGSVFQRKVWQCLLEIPYGETRSYQDVAERIGNRKAVRAVGQANRNNPLPIIVPCHRVIGKDGSLKGYFGSKTDWKAYLLKLEGFSPQKAEDQPHRAEIM</sequence>
<dbReference type="Gene3D" id="3.30.160.70">
    <property type="entry name" value="Methylated DNA-protein cysteine methyltransferase domain"/>
    <property type="match status" value="1"/>
</dbReference>
<gene>
    <name evidence="12" type="ORF">B4135_2851</name>
</gene>
<keyword evidence="5 9" id="KW-0808">Transferase</keyword>
<evidence type="ECO:0000259" key="10">
    <source>
        <dbReference type="Pfam" id="PF01035"/>
    </source>
</evidence>
<evidence type="ECO:0000256" key="3">
    <source>
        <dbReference type="ARBA" id="ARBA00022490"/>
    </source>
</evidence>
<protein>
    <recommendedName>
        <fullName evidence="9">Methylated-DNA--protein-cysteine methyltransferase</fullName>
        <ecNumber evidence="9">2.1.1.63</ecNumber>
    </recommendedName>
    <alternativeName>
        <fullName evidence="9">6-O-methylguanine-DNA methyltransferase</fullName>
        <shortName evidence="9">MGMT</shortName>
    </alternativeName>
    <alternativeName>
        <fullName evidence="9">O-6-methylguanine-DNA-alkyltransferase</fullName>
    </alternativeName>
</protein>
<dbReference type="Gene3D" id="1.10.10.10">
    <property type="entry name" value="Winged helix-like DNA-binding domain superfamily/Winged helix DNA-binding domain"/>
    <property type="match status" value="1"/>
</dbReference>
<accession>A0A150LQ54</accession>
<reference evidence="12 13" key="1">
    <citation type="submission" date="2016-01" db="EMBL/GenBank/DDBJ databases">
        <title>Draft Genome Sequences of Seven Thermophilic Sporeformers Isolated from Foods.</title>
        <authorList>
            <person name="Berendsen E.M."/>
            <person name="Wells-Bennik M.H."/>
            <person name="Krawcyk A.O."/>
            <person name="De Jong A."/>
            <person name="Holsappel S."/>
            <person name="Eijlander R.T."/>
            <person name="Kuipers O.P."/>
        </authorList>
    </citation>
    <scope>NUCLEOTIDE SEQUENCE [LARGE SCALE GENOMIC DNA]</scope>
    <source>
        <strain evidence="12 13">B4135</strain>
    </source>
</reference>
<evidence type="ECO:0000256" key="5">
    <source>
        <dbReference type="ARBA" id="ARBA00022679"/>
    </source>
</evidence>
<dbReference type="Pfam" id="PF02870">
    <property type="entry name" value="Methyltransf_1N"/>
    <property type="match status" value="1"/>
</dbReference>
<dbReference type="Proteomes" id="UP000075683">
    <property type="component" value="Unassembled WGS sequence"/>
</dbReference>
<evidence type="ECO:0000256" key="8">
    <source>
        <dbReference type="ARBA" id="ARBA00049348"/>
    </source>
</evidence>
<dbReference type="SUPFAM" id="SSF53155">
    <property type="entry name" value="Methylated DNA-protein cysteine methyltransferase domain"/>
    <property type="match status" value="1"/>
</dbReference>
<evidence type="ECO:0000256" key="1">
    <source>
        <dbReference type="ARBA" id="ARBA00001286"/>
    </source>
</evidence>
<evidence type="ECO:0000256" key="6">
    <source>
        <dbReference type="ARBA" id="ARBA00022763"/>
    </source>
</evidence>
<comment type="caution">
    <text evidence="12">The sequence shown here is derived from an EMBL/GenBank/DDBJ whole genome shotgun (WGS) entry which is preliminary data.</text>
</comment>
<name>A0A150LQ54_9BACI</name>
<comment type="catalytic activity">
    <reaction evidence="1 9">
        <text>a 4-O-methyl-thymidine in DNA + L-cysteinyl-[protein] = a thymidine in DNA + S-methyl-L-cysteinyl-[protein]</text>
        <dbReference type="Rhea" id="RHEA:53428"/>
        <dbReference type="Rhea" id="RHEA-COMP:10131"/>
        <dbReference type="Rhea" id="RHEA-COMP:10132"/>
        <dbReference type="Rhea" id="RHEA-COMP:13555"/>
        <dbReference type="Rhea" id="RHEA-COMP:13556"/>
        <dbReference type="ChEBI" id="CHEBI:29950"/>
        <dbReference type="ChEBI" id="CHEBI:82612"/>
        <dbReference type="ChEBI" id="CHEBI:137386"/>
        <dbReference type="ChEBI" id="CHEBI:137387"/>
        <dbReference type="EC" id="2.1.1.63"/>
    </reaction>
</comment>
<evidence type="ECO:0000256" key="9">
    <source>
        <dbReference type="HAMAP-Rule" id="MF_00772"/>
    </source>
</evidence>
<dbReference type="FunFam" id="1.10.10.10:FF:000214">
    <property type="entry name" value="Methylated-DNA--protein-cysteine methyltransferase"/>
    <property type="match status" value="1"/>
</dbReference>